<accession>A0ABS4VX97</accession>
<evidence type="ECO:0000256" key="1">
    <source>
        <dbReference type="SAM" id="MobiDB-lite"/>
    </source>
</evidence>
<comment type="caution">
    <text evidence="2">The sequence shown here is derived from an EMBL/GenBank/DDBJ whole genome shotgun (WGS) entry which is preliminary data.</text>
</comment>
<feature type="compositionally biased region" description="Basic and acidic residues" evidence="1">
    <location>
        <begin position="202"/>
        <end position="220"/>
    </location>
</feature>
<evidence type="ECO:0000313" key="3">
    <source>
        <dbReference type="Proteomes" id="UP001519295"/>
    </source>
</evidence>
<feature type="region of interest" description="Disordered" evidence="1">
    <location>
        <begin position="1"/>
        <end position="84"/>
    </location>
</feature>
<reference evidence="2 3" key="1">
    <citation type="submission" date="2021-03" db="EMBL/GenBank/DDBJ databases">
        <title>Sequencing the genomes of 1000 actinobacteria strains.</title>
        <authorList>
            <person name="Klenk H.-P."/>
        </authorList>
    </citation>
    <scope>NUCLEOTIDE SEQUENCE [LARGE SCALE GENOMIC DNA]</scope>
    <source>
        <strain evidence="2 3">DSM 45256</strain>
    </source>
</reference>
<name>A0ABS4VX97_9PSEU</name>
<feature type="compositionally biased region" description="Basic and acidic residues" evidence="1">
    <location>
        <begin position="23"/>
        <end position="37"/>
    </location>
</feature>
<protein>
    <submittedName>
        <fullName evidence="2">Uncharacterized protein</fullName>
    </submittedName>
</protein>
<dbReference type="Proteomes" id="UP001519295">
    <property type="component" value="Unassembled WGS sequence"/>
</dbReference>
<feature type="compositionally biased region" description="Basic and acidic residues" evidence="1">
    <location>
        <begin position="157"/>
        <end position="180"/>
    </location>
</feature>
<evidence type="ECO:0000313" key="2">
    <source>
        <dbReference type="EMBL" id="MBP2368523.1"/>
    </source>
</evidence>
<dbReference type="EMBL" id="JAGINU010000001">
    <property type="protein sequence ID" value="MBP2368523.1"/>
    <property type="molecule type" value="Genomic_DNA"/>
</dbReference>
<organism evidence="2 3">
    <name type="scientific">Pseudonocardia parietis</name>
    <dbReference type="NCBI Taxonomy" id="570936"/>
    <lineage>
        <taxon>Bacteria</taxon>
        <taxon>Bacillati</taxon>
        <taxon>Actinomycetota</taxon>
        <taxon>Actinomycetes</taxon>
        <taxon>Pseudonocardiales</taxon>
        <taxon>Pseudonocardiaceae</taxon>
        <taxon>Pseudonocardia</taxon>
    </lineage>
</organism>
<feature type="region of interest" description="Disordered" evidence="1">
    <location>
        <begin position="122"/>
        <end position="296"/>
    </location>
</feature>
<feature type="compositionally biased region" description="Basic and acidic residues" evidence="1">
    <location>
        <begin position="63"/>
        <end position="82"/>
    </location>
</feature>
<sequence length="296" mass="31774">MTGGRESRVGGPVCTAAETAGEELGRRALTERPRPYRDGAGVAGELAEHGGVHRAVRRPQSGGEEHGQPVEAAREVGEEPQRRAVAPVQVVHDDRERTVRGEVDGQPVQAVQRRERRLGRHRVAAEFDDGGEDVAGRGRRAGEGTPTARVAQGRLEQLPDHSERERLLERAAPGREDAQAGRRGTAAHLHQQPGLADAGRALQEHDDPLAAGDPADRRVQGGDLVLALEQRPRRPAPRVTHPIECRPSGAARRGRRVGRRDAVARRPGTRCPEPASGRPGAPQGHPAASTRMRSGS</sequence>
<keyword evidence="3" id="KW-1185">Reference proteome</keyword>
<proteinExistence type="predicted"/>
<gene>
    <name evidence="2" type="ORF">JOF36_004219</name>
</gene>